<dbReference type="GO" id="GO:0016787">
    <property type="term" value="F:hydrolase activity"/>
    <property type="evidence" value="ECO:0007669"/>
    <property type="project" value="UniProtKB-KW"/>
</dbReference>
<feature type="domain" description="USP" evidence="2">
    <location>
        <begin position="141"/>
        <end position="441"/>
    </location>
</feature>
<dbReference type="InterPro" id="IPR050164">
    <property type="entry name" value="Peptidase_C19"/>
</dbReference>
<evidence type="ECO:0000313" key="3">
    <source>
        <dbReference type="EMBL" id="KAL3427571.1"/>
    </source>
</evidence>
<organism evidence="3 4">
    <name type="scientific">Phlyctema vagabunda</name>
    <dbReference type="NCBI Taxonomy" id="108571"/>
    <lineage>
        <taxon>Eukaryota</taxon>
        <taxon>Fungi</taxon>
        <taxon>Dikarya</taxon>
        <taxon>Ascomycota</taxon>
        <taxon>Pezizomycotina</taxon>
        <taxon>Leotiomycetes</taxon>
        <taxon>Helotiales</taxon>
        <taxon>Dermateaceae</taxon>
        <taxon>Phlyctema</taxon>
    </lineage>
</organism>
<comment type="caution">
    <text evidence="3">The sequence shown here is derived from an EMBL/GenBank/DDBJ whole genome shotgun (WGS) entry which is preliminary data.</text>
</comment>
<dbReference type="Gene3D" id="3.90.70.10">
    <property type="entry name" value="Cysteine proteinases"/>
    <property type="match status" value="1"/>
</dbReference>
<feature type="compositionally biased region" description="Basic and acidic residues" evidence="1">
    <location>
        <begin position="70"/>
        <end position="82"/>
    </location>
</feature>
<dbReference type="InterPro" id="IPR001394">
    <property type="entry name" value="Peptidase_C19_UCH"/>
</dbReference>
<dbReference type="InterPro" id="IPR028889">
    <property type="entry name" value="USP"/>
</dbReference>
<dbReference type="SUPFAM" id="SSF54001">
    <property type="entry name" value="Cysteine proteinases"/>
    <property type="match status" value="1"/>
</dbReference>
<dbReference type="EMBL" id="JBFCZG010000001">
    <property type="protein sequence ID" value="KAL3427571.1"/>
    <property type="molecule type" value="Genomic_DNA"/>
</dbReference>
<keyword evidence="3" id="KW-0378">Hydrolase</keyword>
<dbReference type="InterPro" id="IPR018200">
    <property type="entry name" value="USP_CS"/>
</dbReference>
<feature type="region of interest" description="Disordered" evidence="1">
    <location>
        <begin position="1"/>
        <end position="82"/>
    </location>
</feature>
<proteinExistence type="predicted"/>
<evidence type="ECO:0000256" key="1">
    <source>
        <dbReference type="SAM" id="MobiDB-lite"/>
    </source>
</evidence>
<dbReference type="PROSITE" id="PS50235">
    <property type="entry name" value="USP_3"/>
    <property type="match status" value="1"/>
</dbReference>
<gene>
    <name evidence="3" type="ORF">PVAG01_01080</name>
</gene>
<dbReference type="InterPro" id="IPR038765">
    <property type="entry name" value="Papain-like_cys_pep_sf"/>
</dbReference>
<protein>
    <submittedName>
        <fullName evidence="3">Ubiquitin carboxyl-terminal hydrolase</fullName>
    </submittedName>
</protein>
<sequence>MATKTTGYKRRDSVPPFHLSSSSRFSKKYIVGLTKGRSQNPSSHIKTPSSKSTMVSTTAKPGHKSSHKRTLSEDAKDPRPQKIAKLDDLQFDEGFGAGKNDESSYWKRRKISPWALRSKKRRCFADKVKINRSLMPPSARKGLANLTGALCYRSSLIQVLLHQPKLVSWLEKFHQPHQCTAEVPGRCVTCALHQFSKVYWNGSKQELSEAYRRMHDLFRILGWSADVASGQADPDEQAGWLFNQIRAELPTSMSSYFDAIHRSVTSSVIECRKCGHKSSNETHERSFSIPIQPVIRGGAVADYLKQYLIEVIEDYRCEKCGDKGPKTRRHEIGHGPDVLAIHLKRFNWDGRKISRVVPINKILDLNSHRAATNDDNLKYELTGIIKHSGSTGGGHYISVAKGLDGSWNEFDDQRRSTIDLETARGQKGTSFTPYILYYQRIL</sequence>
<feature type="compositionally biased region" description="Polar residues" evidence="1">
    <location>
        <begin position="36"/>
        <end position="59"/>
    </location>
</feature>
<dbReference type="CDD" id="cd02257">
    <property type="entry name" value="Peptidase_C19"/>
    <property type="match status" value="1"/>
</dbReference>
<dbReference type="PANTHER" id="PTHR24006">
    <property type="entry name" value="UBIQUITIN CARBOXYL-TERMINAL HYDROLASE"/>
    <property type="match status" value="1"/>
</dbReference>
<dbReference type="PROSITE" id="PS00973">
    <property type="entry name" value="USP_2"/>
    <property type="match status" value="1"/>
</dbReference>
<keyword evidence="4" id="KW-1185">Reference proteome</keyword>
<accession>A0ABR4PWF4</accession>
<name>A0ABR4PWF4_9HELO</name>
<evidence type="ECO:0000259" key="2">
    <source>
        <dbReference type="PROSITE" id="PS50235"/>
    </source>
</evidence>
<dbReference type="Pfam" id="PF00443">
    <property type="entry name" value="UCH"/>
    <property type="match status" value="1"/>
</dbReference>
<evidence type="ECO:0000313" key="4">
    <source>
        <dbReference type="Proteomes" id="UP001629113"/>
    </source>
</evidence>
<reference evidence="3 4" key="1">
    <citation type="submission" date="2024-06" db="EMBL/GenBank/DDBJ databases">
        <title>Complete genome of Phlyctema vagabunda strain 19-DSS-EL-015.</title>
        <authorList>
            <person name="Fiorenzani C."/>
        </authorList>
    </citation>
    <scope>NUCLEOTIDE SEQUENCE [LARGE SCALE GENOMIC DNA]</scope>
    <source>
        <strain evidence="3 4">19-DSS-EL-015</strain>
    </source>
</reference>
<dbReference type="Proteomes" id="UP001629113">
    <property type="component" value="Unassembled WGS sequence"/>
</dbReference>